<dbReference type="InterPro" id="IPR001296">
    <property type="entry name" value="Glyco_trans_1"/>
</dbReference>
<dbReference type="Pfam" id="PF00534">
    <property type="entry name" value="Glycos_transf_1"/>
    <property type="match status" value="1"/>
</dbReference>
<evidence type="ECO:0000256" key="1">
    <source>
        <dbReference type="ARBA" id="ARBA00022679"/>
    </source>
</evidence>
<evidence type="ECO:0000259" key="2">
    <source>
        <dbReference type="Pfam" id="PF00534"/>
    </source>
</evidence>
<protein>
    <submittedName>
        <fullName evidence="4">Glycosyltransferase family 1 protein</fullName>
    </submittedName>
</protein>
<keyword evidence="1" id="KW-0808">Transferase</keyword>
<dbReference type="CDD" id="cd03809">
    <property type="entry name" value="GT4_MtfB-like"/>
    <property type="match status" value="1"/>
</dbReference>
<keyword evidence="5" id="KW-1185">Reference proteome</keyword>
<gene>
    <name evidence="4" type="ORF">VRU48_10365</name>
</gene>
<dbReference type="PANTHER" id="PTHR46401:SF2">
    <property type="entry name" value="GLYCOSYLTRANSFERASE WBBK-RELATED"/>
    <property type="match status" value="1"/>
</dbReference>
<comment type="caution">
    <text evidence="4">The sequence shown here is derived from an EMBL/GenBank/DDBJ whole genome shotgun (WGS) entry which is preliminary data.</text>
</comment>
<dbReference type="Proteomes" id="UP001336835">
    <property type="component" value="Unassembled WGS sequence"/>
</dbReference>
<evidence type="ECO:0000313" key="4">
    <source>
        <dbReference type="EMBL" id="MEE1945514.1"/>
    </source>
</evidence>
<name>A0ABU7I801_9SPHI</name>
<feature type="domain" description="Glycosyl transferase family 1" evidence="2">
    <location>
        <begin position="228"/>
        <end position="378"/>
    </location>
</feature>
<dbReference type="PANTHER" id="PTHR46401">
    <property type="entry name" value="GLYCOSYLTRANSFERASE WBBK-RELATED"/>
    <property type="match status" value="1"/>
</dbReference>
<dbReference type="Gene3D" id="3.40.50.2000">
    <property type="entry name" value="Glycogen Phosphorylase B"/>
    <property type="match status" value="2"/>
</dbReference>
<evidence type="ECO:0000313" key="5">
    <source>
        <dbReference type="Proteomes" id="UP001336835"/>
    </source>
</evidence>
<dbReference type="SUPFAM" id="SSF53756">
    <property type="entry name" value="UDP-Glycosyltransferase/glycogen phosphorylase"/>
    <property type="match status" value="1"/>
</dbReference>
<organism evidence="4 5">
    <name type="scientific">Pedobacter albus</name>
    <dbReference type="NCBI Taxonomy" id="3113905"/>
    <lineage>
        <taxon>Bacteria</taxon>
        <taxon>Pseudomonadati</taxon>
        <taxon>Bacteroidota</taxon>
        <taxon>Sphingobacteriia</taxon>
        <taxon>Sphingobacteriales</taxon>
        <taxon>Sphingobacteriaceae</taxon>
        <taxon>Pedobacter</taxon>
    </lineage>
</organism>
<dbReference type="EMBL" id="JAZDQT010000002">
    <property type="protein sequence ID" value="MEE1945514.1"/>
    <property type="molecule type" value="Genomic_DNA"/>
</dbReference>
<feature type="domain" description="Glycosyltransferase subfamily 4-like N-terminal" evidence="3">
    <location>
        <begin position="46"/>
        <end position="206"/>
    </location>
</feature>
<dbReference type="InterPro" id="IPR028098">
    <property type="entry name" value="Glyco_trans_4-like_N"/>
</dbReference>
<accession>A0ABU7I801</accession>
<dbReference type="RefSeq" id="WP_330107868.1">
    <property type="nucleotide sequence ID" value="NZ_JAZDQT010000002.1"/>
</dbReference>
<proteinExistence type="predicted"/>
<dbReference type="Pfam" id="PF13439">
    <property type="entry name" value="Glyco_transf_4"/>
    <property type="match status" value="1"/>
</dbReference>
<reference evidence="4 5" key="1">
    <citation type="submission" date="2024-01" db="EMBL/GenBank/DDBJ databases">
        <title>Pedobacter sp. nov., isolated from fresh soil.</title>
        <authorList>
            <person name="Le N.T.T."/>
        </authorList>
    </citation>
    <scope>NUCLEOTIDE SEQUENCE [LARGE SCALE GENOMIC DNA]</scope>
    <source>
        <strain evidence="4 5">KR3-3</strain>
    </source>
</reference>
<evidence type="ECO:0000259" key="3">
    <source>
        <dbReference type="Pfam" id="PF13439"/>
    </source>
</evidence>
<sequence>MKADSKKQNIEAESSALEQSSLGLSALRFKLKIGYDGKRAANNQTGLGNYSRSLIEHLAQQFPENQYFVYTPKIKEKLHKLPLFSRSNVHLELPQKGSSKLLWRSSGIKKQLVKDRLDLFHGLSHEIPFGLPKTGIKSIVTMHDLIFLRLPQYYKLIDRLLYKFKSQYACKHADRIIAISEKTKQDIVELYQIDPNRIDVVYQSCDDSFKVEANSDSKAKVAQTYQLPEKYILNVGTIEGRKNLLQLVRALPTVDPTYQLVVIGRPTAYAKLVEQEINKLGLTERVIFLKNVPFSDLPAIYQMASLFVLPSYYEGFGIPIIEALYSQVPVIAATGSCLEEAGGPHSKYVSPDDVNALANTINQVLADEKLQADMKTKGLQYVQRFNNDTVNEQLMNCYLKTLAS</sequence>